<dbReference type="PIRSF" id="PIRSF000097">
    <property type="entry name" value="AKR"/>
    <property type="match status" value="1"/>
</dbReference>
<dbReference type="InterPro" id="IPR036812">
    <property type="entry name" value="NAD(P)_OxRdtase_dom_sf"/>
</dbReference>
<dbReference type="InterPro" id="IPR020471">
    <property type="entry name" value="AKR"/>
</dbReference>
<protein>
    <submittedName>
        <fullName evidence="6">Aldo_ket_red domain-containing protein</fullName>
    </submittedName>
</protein>
<evidence type="ECO:0000256" key="2">
    <source>
        <dbReference type="PIRSR" id="PIRSR000097-2"/>
    </source>
</evidence>
<feature type="active site" description="Proton donor" evidence="1">
    <location>
        <position position="52"/>
    </location>
</feature>
<dbReference type="STRING" id="1561998.A0A1I7TWI0"/>
<dbReference type="AlphaFoldDB" id="A0A1I7TWI0"/>
<dbReference type="eggNOG" id="KOG1577">
    <property type="taxonomic scope" value="Eukaryota"/>
</dbReference>
<reference evidence="6" key="1">
    <citation type="submission" date="2016-11" db="UniProtKB">
        <authorList>
            <consortium name="WormBaseParasite"/>
        </authorList>
    </citation>
    <scope>IDENTIFICATION</scope>
</reference>
<evidence type="ECO:0000313" key="6">
    <source>
        <dbReference type="WBParaSite" id="Csp11.Scaffold629.g12485.t1"/>
    </source>
</evidence>
<accession>A0A1I7TWI0</accession>
<sequence>MTSPADKRTLSNGTEMPCCGLGTAKSYGDEAIAAIKTAVRAGCRLIDTASRYRNEEAVGIAIKELIEEGVVKREDLFISTKAWTDEMAPKRLKKALRRSLHRLQLDYVDLYIAHMPIATKVDVRVRLNVTVEDIWRQFDEVYKAGLTKAVGVSNWSIDQIDRVNALGLTRVHNCQMEFHAHFPHRSHLSACVDRNIVVTAYATLGSLGRLEHTVEGGSGKRVSAGPDSTLLIDPHVLEVAEKYNKTAAQVLLGHALYHSVIVIPKSINPKHIKENLDIFDFSLTIEDVVKCETNWVAQRLFPQHYMAGHREDAFAEERKFYK</sequence>
<dbReference type="WBParaSite" id="Csp11.Scaffold629.g12485.t1">
    <property type="protein sequence ID" value="Csp11.Scaffold629.g12485.t1"/>
    <property type="gene ID" value="Csp11.Scaffold629.g12485"/>
</dbReference>
<proteinExistence type="predicted"/>
<dbReference type="PRINTS" id="PR00069">
    <property type="entry name" value="ALDKETRDTASE"/>
</dbReference>
<evidence type="ECO:0000256" key="3">
    <source>
        <dbReference type="PIRSR" id="PIRSR000097-3"/>
    </source>
</evidence>
<feature type="site" description="Lowers pKa of active site Tyr" evidence="3">
    <location>
        <position position="81"/>
    </location>
</feature>
<evidence type="ECO:0000313" key="5">
    <source>
        <dbReference type="Proteomes" id="UP000095282"/>
    </source>
</evidence>
<dbReference type="SUPFAM" id="SSF51430">
    <property type="entry name" value="NAD(P)-linked oxidoreductase"/>
    <property type="match status" value="1"/>
</dbReference>
<evidence type="ECO:0000259" key="4">
    <source>
        <dbReference type="Pfam" id="PF00248"/>
    </source>
</evidence>
<name>A0A1I7TWI0_9PELO</name>
<dbReference type="Proteomes" id="UP000095282">
    <property type="component" value="Unplaced"/>
</dbReference>
<dbReference type="Gene3D" id="3.20.20.100">
    <property type="entry name" value="NADP-dependent oxidoreductase domain"/>
    <property type="match status" value="1"/>
</dbReference>
<keyword evidence="5" id="KW-1185">Reference proteome</keyword>
<dbReference type="InterPro" id="IPR023210">
    <property type="entry name" value="NADP_OxRdtase_dom"/>
</dbReference>
<dbReference type="Pfam" id="PF00248">
    <property type="entry name" value="Aldo_ket_red"/>
    <property type="match status" value="1"/>
</dbReference>
<dbReference type="GO" id="GO:0016491">
    <property type="term" value="F:oxidoreductase activity"/>
    <property type="evidence" value="ECO:0007669"/>
    <property type="project" value="InterPro"/>
</dbReference>
<evidence type="ECO:0000256" key="1">
    <source>
        <dbReference type="PIRSR" id="PIRSR000097-1"/>
    </source>
</evidence>
<feature type="domain" description="NADP-dependent oxidoreductase" evidence="4">
    <location>
        <begin position="27"/>
        <end position="292"/>
    </location>
</feature>
<dbReference type="PANTHER" id="PTHR11732">
    <property type="entry name" value="ALDO/KETO REDUCTASE"/>
    <property type="match status" value="1"/>
</dbReference>
<organism evidence="5 6">
    <name type="scientific">Caenorhabditis tropicalis</name>
    <dbReference type="NCBI Taxonomy" id="1561998"/>
    <lineage>
        <taxon>Eukaryota</taxon>
        <taxon>Metazoa</taxon>
        <taxon>Ecdysozoa</taxon>
        <taxon>Nematoda</taxon>
        <taxon>Chromadorea</taxon>
        <taxon>Rhabditida</taxon>
        <taxon>Rhabditina</taxon>
        <taxon>Rhabditomorpha</taxon>
        <taxon>Rhabditoidea</taxon>
        <taxon>Rhabditidae</taxon>
        <taxon>Peloderinae</taxon>
        <taxon>Caenorhabditis</taxon>
    </lineage>
</organism>
<feature type="binding site" evidence="2">
    <location>
        <position position="114"/>
    </location>
    <ligand>
        <name>substrate</name>
    </ligand>
</feature>
<dbReference type="FunFam" id="3.20.20.100:FF:000029">
    <property type="entry name" value="Aldo-keto reductase"/>
    <property type="match status" value="1"/>
</dbReference>